<dbReference type="RefSeq" id="WP_023939219.1">
    <property type="nucleotide sequence ID" value="NZ_LS483447.1"/>
</dbReference>
<evidence type="ECO:0000313" key="4">
    <source>
        <dbReference type="EMBL" id="SQH72468.1"/>
    </source>
</evidence>
<proteinExistence type="predicted"/>
<keyword evidence="1" id="KW-0433">Leucine-rich repeat</keyword>
<evidence type="ECO:0008006" key="6">
    <source>
        <dbReference type="Google" id="ProtNLM"/>
    </source>
</evidence>
<dbReference type="PANTHER" id="PTHR47566:SF1">
    <property type="entry name" value="PROTEIN NUD1"/>
    <property type="match status" value="1"/>
</dbReference>
<keyword evidence="3" id="KW-0472">Membrane</keyword>
<feature type="transmembrane region" description="Helical" evidence="3">
    <location>
        <begin position="21"/>
        <end position="41"/>
    </location>
</feature>
<dbReference type="GO" id="GO:0035591">
    <property type="term" value="F:signaling adaptor activity"/>
    <property type="evidence" value="ECO:0007669"/>
    <property type="project" value="TreeGrafter"/>
</dbReference>
<dbReference type="AlphaFoldDB" id="A0A2X4PLT4"/>
<dbReference type="Gene3D" id="3.80.10.10">
    <property type="entry name" value="Ribonuclease Inhibitor"/>
    <property type="match status" value="2"/>
</dbReference>
<name>A0A2X4PLT4_9PORP</name>
<evidence type="ECO:0000256" key="3">
    <source>
        <dbReference type="SAM" id="Phobius"/>
    </source>
</evidence>
<dbReference type="InterPro" id="IPR032675">
    <property type="entry name" value="LRR_dom_sf"/>
</dbReference>
<dbReference type="KEGG" id="pcre:NCTC12858_00286"/>
<dbReference type="Proteomes" id="UP000249300">
    <property type="component" value="Chromosome 1"/>
</dbReference>
<organism evidence="4 5">
    <name type="scientific">Porphyromonas crevioricanis</name>
    <dbReference type="NCBI Taxonomy" id="393921"/>
    <lineage>
        <taxon>Bacteria</taxon>
        <taxon>Pseudomonadati</taxon>
        <taxon>Bacteroidota</taxon>
        <taxon>Bacteroidia</taxon>
        <taxon>Bacteroidales</taxon>
        <taxon>Porphyromonadaceae</taxon>
        <taxon>Porphyromonas</taxon>
    </lineage>
</organism>
<dbReference type="EMBL" id="LS483447">
    <property type="protein sequence ID" value="SQH72468.1"/>
    <property type="molecule type" value="Genomic_DNA"/>
</dbReference>
<evidence type="ECO:0000313" key="5">
    <source>
        <dbReference type="Proteomes" id="UP000249300"/>
    </source>
</evidence>
<accession>A0A2X4PLT4</accession>
<dbReference type="PANTHER" id="PTHR47566">
    <property type="match status" value="1"/>
</dbReference>
<keyword evidence="5" id="KW-1185">Reference proteome</keyword>
<dbReference type="SUPFAM" id="SSF52058">
    <property type="entry name" value="L domain-like"/>
    <property type="match status" value="1"/>
</dbReference>
<gene>
    <name evidence="4" type="ORF">NCTC12858_00286</name>
</gene>
<sequence length="712" mass="78778">MELYNQFKNLRPQPKGVLGRSTLYLMLLLCLGQPLGGALLIPTRAHAEDYAGLAGNEEIRSISDEYPDDLPMTEDKTIKMTFHRAAGEQIVLDISGTEGEFVVEGVLEDAPYTGRRTYTLTEDKVVIRGDITALDCKGNNLSTLEAIGGDQLIRIDCSGNQLKSLVIVNQSALTHLFCQRNYLLELEIVNSPNLQRIDCYENWIRGDFMTNLIRHLPARSTPGVLLAVNSLSPLPDKENTCFKNDVVLARSLGWIVKDYLAGENNGDGVPYAGNDPIYFPVTIAPTEHGRVWIDNPDPSRIQKDDAVVVHTEAEQGYELSELTANGKDIKRYPVFYISEPTRVEATFKLAGIYSVSLLPIEGKGEVFIEGAEDLTRVPAQTQLKVKCKPALGYRLSAVYAGNENITRICSFAVNEDTEVRVVFQEAQPYEDYIEIGRAFTGPLNLTIGQNMATVMPEVQGGKIREVHYDQMIIDAEENVIRISAMIEKFACPSVQANSLNVTHARLLIDLNCAQNDLDRLDLSGNQLLTKLSCEGNKLSQLDFTNCPKLRFVNVCRNQIAGNDMDRLISSLPVRTAEDQAQLIVVDESFPNEGNECLSEQVARAKAKGWQVYNYNGGEQDAQLYVGGENKNTRSVNSLSEGRLRCYPNPTGSDVTIEGAAPNTLIQLISPTGAAIYSGRTNLDGEARVYLVDFPAGEYILRIGKEVRVIIKR</sequence>
<keyword evidence="3" id="KW-1133">Transmembrane helix</keyword>
<protein>
    <recommendedName>
        <fullName evidence="6">Internalin-J</fullName>
    </recommendedName>
</protein>
<dbReference type="InterPro" id="IPR052574">
    <property type="entry name" value="CDIRP"/>
</dbReference>
<keyword evidence="2" id="KW-0677">Repeat</keyword>
<evidence type="ECO:0000256" key="2">
    <source>
        <dbReference type="ARBA" id="ARBA00022737"/>
    </source>
</evidence>
<evidence type="ECO:0000256" key="1">
    <source>
        <dbReference type="ARBA" id="ARBA00022614"/>
    </source>
</evidence>
<reference evidence="4 5" key="1">
    <citation type="submission" date="2018-06" db="EMBL/GenBank/DDBJ databases">
        <authorList>
            <consortium name="Pathogen Informatics"/>
            <person name="Doyle S."/>
        </authorList>
    </citation>
    <scope>NUCLEOTIDE SEQUENCE [LARGE SCALE GENOMIC DNA]</scope>
    <source>
        <strain evidence="4 5">NCTC12858</strain>
    </source>
</reference>
<keyword evidence="3" id="KW-0812">Transmembrane</keyword>